<gene>
    <name evidence="1" type="ORF">ND2E_4208</name>
</gene>
<dbReference type="EMBL" id="JQED01000047">
    <property type="protein sequence ID" value="KGJ88372.1"/>
    <property type="molecule type" value="Genomic_DNA"/>
</dbReference>
<dbReference type="PATRIC" id="fig|28229.4.peg.3556"/>
<protein>
    <submittedName>
        <fullName evidence="1">Uncharacterized protein</fullName>
    </submittedName>
</protein>
<dbReference type="AlphaFoldDB" id="A0A099KEA7"/>
<evidence type="ECO:0000313" key="1">
    <source>
        <dbReference type="EMBL" id="KGJ88372.1"/>
    </source>
</evidence>
<name>A0A099KEA7_COLPS</name>
<dbReference type="Proteomes" id="UP000029843">
    <property type="component" value="Unassembled WGS sequence"/>
</dbReference>
<dbReference type="RefSeq" id="WP_190277859.1">
    <property type="nucleotide sequence ID" value="NZ_JQED01000047.1"/>
</dbReference>
<accession>A0A099KEA7</accession>
<reference evidence="1 2" key="1">
    <citation type="submission" date="2014-08" db="EMBL/GenBank/DDBJ databases">
        <title>Genomic and Phenotypic Diversity of Colwellia psychrerythraea strains from Disparate Marine Basins.</title>
        <authorList>
            <person name="Techtmann S.M."/>
            <person name="Stelling S.C."/>
            <person name="Utturkar S.M."/>
            <person name="Alshibli N."/>
            <person name="Harris A."/>
            <person name="Brown S.D."/>
            <person name="Hazen T.C."/>
        </authorList>
    </citation>
    <scope>NUCLEOTIDE SEQUENCE [LARGE SCALE GENOMIC DNA]</scope>
    <source>
        <strain evidence="1 2">ND2E</strain>
    </source>
</reference>
<sequence>MDTQEALEERLKYDAENSQDFICEKFCLSIYQGLIEENVDGVYPCA</sequence>
<evidence type="ECO:0000313" key="2">
    <source>
        <dbReference type="Proteomes" id="UP000029843"/>
    </source>
</evidence>
<comment type="caution">
    <text evidence="1">The sequence shown here is derived from an EMBL/GenBank/DDBJ whole genome shotgun (WGS) entry which is preliminary data.</text>
</comment>
<organism evidence="1 2">
    <name type="scientific">Colwellia psychrerythraea</name>
    <name type="common">Vibrio psychroerythus</name>
    <dbReference type="NCBI Taxonomy" id="28229"/>
    <lineage>
        <taxon>Bacteria</taxon>
        <taxon>Pseudomonadati</taxon>
        <taxon>Pseudomonadota</taxon>
        <taxon>Gammaproteobacteria</taxon>
        <taxon>Alteromonadales</taxon>
        <taxon>Colwelliaceae</taxon>
        <taxon>Colwellia</taxon>
    </lineage>
</organism>
<proteinExistence type="predicted"/>